<evidence type="ECO:0000313" key="3">
    <source>
        <dbReference type="Proteomes" id="UP000010482"/>
    </source>
</evidence>
<dbReference type="GO" id="GO:0015501">
    <property type="term" value="F:glutamate:sodium symporter activity"/>
    <property type="evidence" value="ECO:0007669"/>
    <property type="project" value="InterPro"/>
</dbReference>
<feature type="transmembrane region" description="Helical" evidence="1">
    <location>
        <begin position="88"/>
        <end position="110"/>
    </location>
</feature>
<keyword evidence="1" id="KW-0812">Transmembrane</keyword>
<sequence length="470" mass="50619">MDTTGLKLIDVFAAFIILGLFLLIGRFLKQKIRIFDLLYLPESILAGGVALLMGKEGLGNVVPDQTFLADNGIFPETISAVWSQAPSVFINLVFATLFLGETIPSVKEVWRKIAPQVAFSQILAWGQYVVGLSITILVLTPIFDINPIAGALIEMAFEGGHGTAAGMGPVLEYFGFEEGGELALGLATVGLISGVVTGTVLINWGRRKGHLSSETKQKLISDQAPASSPSHPELLSAEYQKLSKNLLIDPLSINLGIVAIAVTLGWLILEALKALETLTWGKLEIEIMNYVPLFPMALIGGLIVQITMKRLGIDGLILRPLQKNIAGVSLDVVIFSAIASISLTILGTNLIPFLILALAGVTWNLFAFLFFAPRILPSYWFERGIGDVGQSMGVTATGLLLLQMVDPDNRTGALESFAYKQLLFEPIMGGGFFTAAAPILVFQLGAMPVLMITGSVLIFWIGFGLINFKR</sequence>
<feature type="transmembrane region" description="Helical" evidence="1">
    <location>
        <begin position="422"/>
        <end position="442"/>
    </location>
</feature>
<dbReference type="EMBL" id="CP003944">
    <property type="protein sequence ID" value="AFZ49941.1"/>
    <property type="molecule type" value="Genomic_DNA"/>
</dbReference>
<dbReference type="RefSeq" id="WP_015228950.1">
    <property type="nucleotide sequence ID" value="NC_019780.1"/>
</dbReference>
<feature type="transmembrane region" description="Helical" evidence="1">
    <location>
        <begin position="449"/>
        <end position="468"/>
    </location>
</feature>
<organism evidence="2 3">
    <name type="scientific">Dactylococcopsis salina (strain PCC 8305)</name>
    <name type="common">Myxobactron salinum</name>
    <dbReference type="NCBI Taxonomy" id="13035"/>
    <lineage>
        <taxon>Bacteria</taxon>
        <taxon>Bacillati</taxon>
        <taxon>Cyanobacteriota</taxon>
        <taxon>Cyanophyceae</taxon>
        <taxon>Nodosilineales</taxon>
        <taxon>Cymatolegaceae</taxon>
        <taxon>Dactylococcopsis</taxon>
    </lineage>
</organism>
<protein>
    <submittedName>
        <fullName evidence="2">Na+/glutamate symporter</fullName>
    </submittedName>
</protein>
<keyword evidence="1" id="KW-1133">Transmembrane helix</keyword>
<feature type="transmembrane region" description="Helical" evidence="1">
    <location>
        <begin position="37"/>
        <end position="54"/>
    </location>
</feature>
<dbReference type="eggNOG" id="COG0786">
    <property type="taxonomic scope" value="Bacteria"/>
</dbReference>
<feature type="transmembrane region" description="Helical" evidence="1">
    <location>
        <begin position="351"/>
        <end position="372"/>
    </location>
</feature>
<feature type="transmembrane region" description="Helical" evidence="1">
    <location>
        <begin position="246"/>
        <end position="267"/>
    </location>
</feature>
<dbReference type="InterPro" id="IPR004445">
    <property type="entry name" value="GltS"/>
</dbReference>
<name>K9YSM4_DACS8</name>
<dbReference type="OrthoDB" id="9801557at2"/>
<dbReference type="Proteomes" id="UP000010482">
    <property type="component" value="Chromosome"/>
</dbReference>
<dbReference type="AlphaFoldDB" id="K9YSM4"/>
<proteinExistence type="predicted"/>
<feature type="transmembrane region" description="Helical" evidence="1">
    <location>
        <begin position="122"/>
        <end position="143"/>
    </location>
</feature>
<dbReference type="STRING" id="13035.Dacsa_1244"/>
<dbReference type="HOGENOM" id="CLU_034503_0_0_3"/>
<evidence type="ECO:0000313" key="2">
    <source>
        <dbReference type="EMBL" id="AFZ49941.1"/>
    </source>
</evidence>
<dbReference type="KEGG" id="dsl:Dacsa_1244"/>
<feature type="transmembrane region" description="Helical" evidence="1">
    <location>
        <begin position="6"/>
        <end position="25"/>
    </location>
</feature>
<reference evidence="2" key="1">
    <citation type="submission" date="2012-04" db="EMBL/GenBank/DDBJ databases">
        <title>Finished genome of Dactylococcopsis salina PCC 8305.</title>
        <authorList>
            <consortium name="US DOE Joint Genome Institute"/>
            <person name="Gugger M."/>
            <person name="Coursin T."/>
            <person name="Rippka R."/>
            <person name="Tandeau De Marsac N."/>
            <person name="Huntemann M."/>
            <person name="Wei C.-L."/>
            <person name="Han J."/>
            <person name="Detter J.C."/>
            <person name="Han C."/>
            <person name="Tapia R."/>
            <person name="Daligault H."/>
            <person name="Chen A."/>
            <person name="Krypides N."/>
            <person name="Mavromatis K."/>
            <person name="Markowitz V."/>
            <person name="Szeto E."/>
            <person name="Ivanova N."/>
            <person name="Ovchinnikova G."/>
            <person name="Pagani I."/>
            <person name="Pati A."/>
            <person name="Goodwin L."/>
            <person name="Peters L."/>
            <person name="Pitluck S."/>
            <person name="Woyke T."/>
            <person name="Kerfeld C."/>
        </authorList>
    </citation>
    <scope>NUCLEOTIDE SEQUENCE [LARGE SCALE GENOMIC DNA]</scope>
    <source>
        <strain evidence="2">PCC 8305</strain>
    </source>
</reference>
<evidence type="ECO:0000256" key="1">
    <source>
        <dbReference type="SAM" id="Phobius"/>
    </source>
</evidence>
<dbReference type="GO" id="GO:0016020">
    <property type="term" value="C:membrane"/>
    <property type="evidence" value="ECO:0007669"/>
    <property type="project" value="InterPro"/>
</dbReference>
<dbReference type="PANTHER" id="PTHR36178">
    <property type="entry name" value="SLR0625 PROTEIN"/>
    <property type="match status" value="1"/>
</dbReference>
<dbReference type="PATRIC" id="fig|13035.3.peg.1395"/>
<keyword evidence="3" id="KW-1185">Reference proteome</keyword>
<feature type="transmembrane region" description="Helical" evidence="1">
    <location>
        <begin position="325"/>
        <end position="345"/>
    </location>
</feature>
<feature type="transmembrane region" description="Helical" evidence="1">
    <location>
        <begin position="182"/>
        <end position="204"/>
    </location>
</feature>
<dbReference type="PANTHER" id="PTHR36178:SF1">
    <property type="entry name" value="SODIUM_GLUTAMATE SYMPORTER"/>
    <property type="match status" value="1"/>
</dbReference>
<accession>K9YSM4</accession>
<dbReference type="GO" id="GO:0015813">
    <property type="term" value="P:L-glutamate transmembrane transport"/>
    <property type="evidence" value="ECO:0007669"/>
    <property type="project" value="InterPro"/>
</dbReference>
<keyword evidence="1" id="KW-0472">Membrane</keyword>
<gene>
    <name evidence="2" type="ORF">Dacsa_1244</name>
</gene>
<feature type="transmembrane region" description="Helical" evidence="1">
    <location>
        <begin position="287"/>
        <end position="304"/>
    </location>
</feature>
<dbReference type="Pfam" id="PF03616">
    <property type="entry name" value="Glt_symporter"/>
    <property type="match status" value="1"/>
</dbReference>